<dbReference type="VEuPathDB" id="FungiDB:RhiirFUN_014555"/>
<organism evidence="2 3">
    <name type="scientific">Rhizophagus irregularis</name>
    <dbReference type="NCBI Taxonomy" id="588596"/>
    <lineage>
        <taxon>Eukaryota</taxon>
        <taxon>Fungi</taxon>
        <taxon>Fungi incertae sedis</taxon>
        <taxon>Mucoromycota</taxon>
        <taxon>Glomeromycotina</taxon>
        <taxon>Glomeromycetes</taxon>
        <taxon>Glomerales</taxon>
        <taxon>Glomeraceae</taxon>
        <taxon>Rhizophagus</taxon>
    </lineage>
</organism>
<dbReference type="PROSITE" id="PS50879">
    <property type="entry name" value="RNASE_H_1"/>
    <property type="match status" value="1"/>
</dbReference>
<dbReference type="GO" id="GO:0004523">
    <property type="term" value="F:RNA-DNA hybrid ribonuclease activity"/>
    <property type="evidence" value="ECO:0007669"/>
    <property type="project" value="InterPro"/>
</dbReference>
<dbReference type="EMBL" id="LLXL01006461">
    <property type="protein sequence ID" value="PKK55959.1"/>
    <property type="molecule type" value="Genomic_DNA"/>
</dbReference>
<reference evidence="2 3" key="1">
    <citation type="submission" date="2016-04" db="EMBL/GenBank/DDBJ databases">
        <title>Genome analyses suggest a sexual origin of heterokaryosis in a supposedly ancient asexual fungus.</title>
        <authorList>
            <person name="Ropars J."/>
            <person name="Sedzielewska K."/>
            <person name="Noel J."/>
            <person name="Charron P."/>
            <person name="Farinelli L."/>
            <person name="Marton T."/>
            <person name="Kruger M."/>
            <person name="Pelin A."/>
            <person name="Brachmann A."/>
            <person name="Corradi N."/>
        </authorList>
    </citation>
    <scope>NUCLEOTIDE SEQUENCE [LARGE SCALE GENOMIC DNA]</scope>
    <source>
        <strain evidence="2 3">C2</strain>
    </source>
</reference>
<dbReference type="InterPro" id="IPR012337">
    <property type="entry name" value="RNaseH-like_sf"/>
</dbReference>
<dbReference type="VEuPathDB" id="FungiDB:RhiirA1_480399"/>
<proteinExistence type="predicted"/>
<dbReference type="AlphaFoldDB" id="A0A2N1M2V6"/>
<dbReference type="SUPFAM" id="SSF53098">
    <property type="entry name" value="Ribonuclease H-like"/>
    <property type="match status" value="1"/>
</dbReference>
<protein>
    <recommendedName>
        <fullName evidence="1">RNase H type-1 domain-containing protein</fullName>
    </recommendedName>
</protein>
<gene>
    <name evidence="2" type="ORF">RhiirC2_801074</name>
</gene>
<dbReference type="GO" id="GO:0003676">
    <property type="term" value="F:nucleic acid binding"/>
    <property type="evidence" value="ECO:0007669"/>
    <property type="project" value="InterPro"/>
</dbReference>
<reference evidence="2 3" key="2">
    <citation type="submission" date="2017-10" db="EMBL/GenBank/DDBJ databases">
        <title>Extensive intraspecific genome diversity in a model arbuscular mycorrhizal fungus.</title>
        <authorList>
            <person name="Chen E.C.H."/>
            <person name="Morin E."/>
            <person name="Baudet D."/>
            <person name="Noel J."/>
            <person name="Ndikumana S."/>
            <person name="Charron P."/>
            <person name="St-Onge C."/>
            <person name="Giorgi J."/>
            <person name="Grigoriev I.V."/>
            <person name="Roux C."/>
            <person name="Martin F.M."/>
            <person name="Corradi N."/>
        </authorList>
    </citation>
    <scope>NUCLEOTIDE SEQUENCE [LARGE SCALE GENOMIC DNA]</scope>
    <source>
        <strain evidence="2 3">C2</strain>
    </source>
</reference>
<dbReference type="VEuPathDB" id="FungiDB:FUN_012564"/>
<accession>A0A2N1M2V6</accession>
<feature type="domain" description="RNase H type-1" evidence="1">
    <location>
        <begin position="61"/>
        <end position="207"/>
    </location>
</feature>
<name>A0A2N1M2V6_9GLOM</name>
<evidence type="ECO:0000259" key="1">
    <source>
        <dbReference type="PROSITE" id="PS50879"/>
    </source>
</evidence>
<dbReference type="Gene3D" id="3.30.420.10">
    <property type="entry name" value="Ribonuclease H-like superfamily/Ribonuclease H"/>
    <property type="match status" value="1"/>
</dbReference>
<comment type="caution">
    <text evidence="2">The sequence shown here is derived from an EMBL/GenBank/DDBJ whole genome shotgun (WGS) entry which is preliminary data.</text>
</comment>
<sequence length="411" mass="46152">MPIGYPTRNAKVFAAYLPITLSTSWSYATSLALVHLTNPLLPTSSALSSSFKDKIEDDVLPLSVQSLYTDDSYHTAKDSLLSSMTSAWLALDDDGLILESSSLQLPSCLPSALRSEIYAVVLGLHALSHGSSISIYTDCNQLISLWKRFVDVPFSPKLLREHNHLLWLSIRQLIKDRNLEVDLIKVPAHSDDVYNIQADFLAKDAHSFLQPTVSPLAFCYAPCLLTFNSLPIDMNIRHFLRSIADARALLSFCSMARFTALGFPSLFDWAGIHFCLSQIKGFASHKNGCPEFWIFCIKLLLDMLPTLATLQQRKPYLYSPDWLCPQCNSAPEDLNHLWTCPYILPDLNPRLTHRSELVKFRDSCLSSFLSLKPLDITFQTGFSALDCWNYESPSPSCLWLTRGLLPAHLTT</sequence>
<feature type="non-terminal residue" evidence="2">
    <location>
        <position position="411"/>
    </location>
</feature>
<dbReference type="Pfam" id="PF00075">
    <property type="entry name" value="RNase_H"/>
    <property type="match status" value="1"/>
</dbReference>
<evidence type="ECO:0000313" key="2">
    <source>
        <dbReference type="EMBL" id="PKK55959.1"/>
    </source>
</evidence>
<dbReference type="InterPro" id="IPR002156">
    <property type="entry name" value="RNaseH_domain"/>
</dbReference>
<evidence type="ECO:0000313" key="3">
    <source>
        <dbReference type="Proteomes" id="UP000233469"/>
    </source>
</evidence>
<dbReference type="InterPro" id="IPR036397">
    <property type="entry name" value="RNaseH_sf"/>
</dbReference>
<dbReference type="Proteomes" id="UP000233469">
    <property type="component" value="Unassembled WGS sequence"/>
</dbReference>